<gene>
    <name evidence="3" type="ORF">B0T22DRAFT_449164</name>
</gene>
<dbReference type="EMBL" id="JAULSO010000001">
    <property type="protein sequence ID" value="KAK3693194.1"/>
    <property type="molecule type" value="Genomic_DNA"/>
</dbReference>
<feature type="compositionally biased region" description="Basic and acidic residues" evidence="1">
    <location>
        <begin position="426"/>
        <end position="439"/>
    </location>
</feature>
<protein>
    <submittedName>
        <fullName evidence="3">Heterokaryon incompatibility protein-domain-containing protein</fullName>
    </submittedName>
</protein>
<dbReference type="AlphaFoldDB" id="A0AAE0XGU5"/>
<dbReference type="InterPro" id="IPR010730">
    <property type="entry name" value="HET"/>
</dbReference>
<evidence type="ECO:0000256" key="1">
    <source>
        <dbReference type="SAM" id="MobiDB-lite"/>
    </source>
</evidence>
<dbReference type="Pfam" id="PF06985">
    <property type="entry name" value="HET"/>
    <property type="match status" value="1"/>
</dbReference>
<comment type="caution">
    <text evidence="3">The sequence shown here is derived from an EMBL/GenBank/DDBJ whole genome shotgun (WGS) entry which is preliminary data.</text>
</comment>
<evidence type="ECO:0000259" key="2">
    <source>
        <dbReference type="Pfam" id="PF06985"/>
    </source>
</evidence>
<dbReference type="PANTHER" id="PTHR33112">
    <property type="entry name" value="DOMAIN PROTEIN, PUTATIVE-RELATED"/>
    <property type="match status" value="1"/>
</dbReference>
<feature type="compositionally biased region" description="Low complexity" evidence="1">
    <location>
        <begin position="707"/>
        <end position="722"/>
    </location>
</feature>
<dbReference type="Proteomes" id="UP001270362">
    <property type="component" value="Unassembled WGS sequence"/>
</dbReference>
<evidence type="ECO:0000313" key="3">
    <source>
        <dbReference type="EMBL" id="KAK3693194.1"/>
    </source>
</evidence>
<accession>A0AAE0XGU5</accession>
<organism evidence="3 4">
    <name type="scientific">Podospora appendiculata</name>
    <dbReference type="NCBI Taxonomy" id="314037"/>
    <lineage>
        <taxon>Eukaryota</taxon>
        <taxon>Fungi</taxon>
        <taxon>Dikarya</taxon>
        <taxon>Ascomycota</taxon>
        <taxon>Pezizomycotina</taxon>
        <taxon>Sordariomycetes</taxon>
        <taxon>Sordariomycetidae</taxon>
        <taxon>Sordariales</taxon>
        <taxon>Podosporaceae</taxon>
        <taxon>Podospora</taxon>
    </lineage>
</organism>
<name>A0AAE0XGU5_9PEZI</name>
<dbReference type="PANTHER" id="PTHR33112:SF12">
    <property type="entry name" value="HETEROKARYON INCOMPATIBILITY DOMAIN-CONTAINING PROTEIN"/>
    <property type="match status" value="1"/>
</dbReference>
<proteinExistence type="predicted"/>
<keyword evidence="4" id="KW-1185">Reference proteome</keyword>
<evidence type="ECO:0000313" key="4">
    <source>
        <dbReference type="Proteomes" id="UP001270362"/>
    </source>
</evidence>
<reference evidence="3" key="1">
    <citation type="journal article" date="2023" name="Mol. Phylogenet. Evol.">
        <title>Genome-scale phylogeny and comparative genomics of the fungal order Sordariales.</title>
        <authorList>
            <person name="Hensen N."/>
            <person name="Bonometti L."/>
            <person name="Westerberg I."/>
            <person name="Brannstrom I.O."/>
            <person name="Guillou S."/>
            <person name="Cros-Aarteil S."/>
            <person name="Calhoun S."/>
            <person name="Haridas S."/>
            <person name="Kuo A."/>
            <person name="Mondo S."/>
            <person name="Pangilinan J."/>
            <person name="Riley R."/>
            <person name="LaButti K."/>
            <person name="Andreopoulos B."/>
            <person name="Lipzen A."/>
            <person name="Chen C."/>
            <person name="Yan M."/>
            <person name="Daum C."/>
            <person name="Ng V."/>
            <person name="Clum A."/>
            <person name="Steindorff A."/>
            <person name="Ohm R.A."/>
            <person name="Martin F."/>
            <person name="Silar P."/>
            <person name="Natvig D.O."/>
            <person name="Lalanne C."/>
            <person name="Gautier V."/>
            <person name="Ament-Velasquez S.L."/>
            <person name="Kruys A."/>
            <person name="Hutchinson M.I."/>
            <person name="Powell A.J."/>
            <person name="Barry K."/>
            <person name="Miller A.N."/>
            <person name="Grigoriev I.V."/>
            <person name="Debuchy R."/>
            <person name="Gladieux P."/>
            <person name="Hiltunen Thoren M."/>
            <person name="Johannesson H."/>
        </authorList>
    </citation>
    <scope>NUCLEOTIDE SEQUENCE</scope>
    <source>
        <strain evidence="3">CBS 314.62</strain>
    </source>
</reference>
<feature type="domain" description="Heterokaryon incompatibility" evidence="2">
    <location>
        <begin position="238"/>
        <end position="397"/>
    </location>
</feature>
<feature type="region of interest" description="Disordered" evidence="1">
    <location>
        <begin position="691"/>
        <end position="722"/>
    </location>
</feature>
<reference evidence="3" key="2">
    <citation type="submission" date="2023-06" db="EMBL/GenBank/DDBJ databases">
        <authorList>
            <consortium name="Lawrence Berkeley National Laboratory"/>
            <person name="Haridas S."/>
            <person name="Hensen N."/>
            <person name="Bonometti L."/>
            <person name="Westerberg I."/>
            <person name="Brannstrom I.O."/>
            <person name="Guillou S."/>
            <person name="Cros-Aarteil S."/>
            <person name="Calhoun S."/>
            <person name="Kuo A."/>
            <person name="Mondo S."/>
            <person name="Pangilinan J."/>
            <person name="Riley R."/>
            <person name="Labutti K."/>
            <person name="Andreopoulos B."/>
            <person name="Lipzen A."/>
            <person name="Chen C."/>
            <person name="Yanf M."/>
            <person name="Daum C."/>
            <person name="Ng V."/>
            <person name="Clum A."/>
            <person name="Steindorff A."/>
            <person name="Ohm R."/>
            <person name="Martin F."/>
            <person name="Silar P."/>
            <person name="Natvig D."/>
            <person name="Lalanne C."/>
            <person name="Gautier V."/>
            <person name="Ament-Velasquez S.L."/>
            <person name="Kruys A."/>
            <person name="Hutchinson M.I."/>
            <person name="Powell A.J."/>
            <person name="Barry K."/>
            <person name="Miller A.N."/>
            <person name="Grigoriev I.V."/>
            <person name="Debuchy R."/>
            <person name="Gladieux P."/>
            <person name="Thoren M.H."/>
            <person name="Johannesson H."/>
        </authorList>
    </citation>
    <scope>NUCLEOTIDE SEQUENCE</scope>
    <source>
        <strain evidence="3">CBS 314.62</strain>
    </source>
</reference>
<feature type="region of interest" description="Disordered" evidence="1">
    <location>
        <begin position="426"/>
        <end position="450"/>
    </location>
</feature>
<sequence length="818" mass="91835">MSDPDCLTVDDFQNGYSAMQAALDEKATNSAFCDHCVQLEIVSRLQAVNSLPLHQRNPNGQMLSKQDHGSVFDLARRKECPSCRLFWALLCDGNASCCGSVCRDLPEAMKDFSSAPRFSDELRRRFHVEVGLVLARNCQLGVVEVELPWRLEPYRRHISYGDLHFVHPVQADHFRVREWIATCEETHACCNEQDSEADDNNINRAAVALALFGHTEMSLRLVDVESRRIVQSLHAVRYVTLSYVWGEAANRTFPVIENPEGEADVNFPPGVMPLSHQPRDLIMGALPQTFEDAMKFTRRLGERYLWIDALCIPQDQPDILADQVSKMDEIYSHGLCTIVSVVSGVESGLPGVSYRETCESTTWIEQLPDGSKLFVPLSSLGRDSSYAWQTRAWTLQEHLLSKRLIFFEPREVLFVCKEMTTKESWRRPHTAEEADKTTRSEAWSEVPLPLPTTRQQGGLQDLFENIVALYSARNLSFPEDRHRAFAGLEGRLSRTYQVRFLHGMPLSPDSDHSLLLSLLWVATLPGPSRHQSPSTTGSETVLWPTWSWLAYPGATTYRPKRSPMPNGQEMEENVLQLPDAQIRLQTDDGSLYSLSQYNADSSLGSPRVPKVSTLALDLEVANLADRLQHTGMRTVWRMCTVLTARGGITFNIGFDLDRLPDSAPRSRAVFPQGRRRFRLLRLDPASQVVVRPSPRRRDIEEGAESLRQTARRTIPPRTRPYPSRIEASSVGLEIQGVGPGQFLDSASKTETALSANLEWTEPDYPDPDVHSGAAEFDTALLIVEVATAGTAARRLGVAYMRMMDFIVAGAEEREVLLG</sequence>